<feature type="domain" description="STAG" evidence="1">
    <location>
        <begin position="2"/>
        <end position="55"/>
    </location>
</feature>
<evidence type="ECO:0000259" key="1">
    <source>
        <dbReference type="Pfam" id="PF08514"/>
    </source>
</evidence>
<keyword evidence="3" id="KW-1185">Reference proteome</keyword>
<evidence type="ECO:0000313" key="3">
    <source>
        <dbReference type="Proteomes" id="UP000265618"/>
    </source>
</evidence>
<organism evidence="2 3">
    <name type="scientific">Kipferlia bialata</name>
    <dbReference type="NCBI Taxonomy" id="797122"/>
    <lineage>
        <taxon>Eukaryota</taxon>
        <taxon>Metamonada</taxon>
        <taxon>Carpediemonas-like organisms</taxon>
        <taxon>Kipferlia</taxon>
    </lineage>
</organism>
<proteinExistence type="predicted"/>
<comment type="caution">
    <text evidence="2">The sequence shown here is derived from an EMBL/GenBank/DDBJ whole genome shotgun (WGS) entry which is preliminary data.</text>
</comment>
<protein>
    <recommendedName>
        <fullName evidence="1">STAG domain-containing protein</fullName>
    </recommendedName>
</protein>
<dbReference type="InterPro" id="IPR013721">
    <property type="entry name" value="STAG"/>
</dbReference>
<name>A0A9K3GQQ1_9EUKA</name>
<dbReference type="Proteomes" id="UP000265618">
    <property type="component" value="Unassembled WGS sequence"/>
</dbReference>
<evidence type="ECO:0000313" key="2">
    <source>
        <dbReference type="EMBL" id="GIQ92489.1"/>
    </source>
</evidence>
<dbReference type="Pfam" id="PF08514">
    <property type="entry name" value="STAG"/>
    <property type="match status" value="1"/>
</dbReference>
<dbReference type="EMBL" id="BDIP01009824">
    <property type="protein sequence ID" value="GIQ92489.1"/>
    <property type="molecule type" value="Genomic_DNA"/>
</dbReference>
<sequence>MFHTIVGALPSACLSDGVLFPEVSNLLVAASGSHFRPLRHAATVCCMGLLTGLAKRGSIEEDLEGAEAVKAIME</sequence>
<gene>
    <name evidence="2" type="ORF">KIPB_016285</name>
</gene>
<dbReference type="AlphaFoldDB" id="A0A9K3GQQ1"/>
<accession>A0A9K3GQQ1</accession>
<feature type="non-terminal residue" evidence="2">
    <location>
        <position position="74"/>
    </location>
</feature>
<reference evidence="2 3" key="1">
    <citation type="journal article" date="2018" name="PLoS ONE">
        <title>The draft genome of Kipferlia bialata reveals reductive genome evolution in fornicate parasites.</title>
        <authorList>
            <person name="Tanifuji G."/>
            <person name="Takabayashi S."/>
            <person name="Kume K."/>
            <person name="Takagi M."/>
            <person name="Nakayama T."/>
            <person name="Kamikawa R."/>
            <person name="Inagaki Y."/>
            <person name="Hashimoto T."/>
        </authorList>
    </citation>
    <scope>NUCLEOTIDE SEQUENCE [LARGE SCALE GENOMIC DNA]</scope>
    <source>
        <strain evidence="2">NY0173</strain>
    </source>
</reference>